<reference evidence="2" key="1">
    <citation type="journal article" date="2020" name="Phytopathology">
        <title>Genome Sequence Resources of Colletotrichum truncatum, C. plurivorum, C. musicola, and C. sojae: Four Species Pathogenic to Soybean (Glycine max).</title>
        <authorList>
            <person name="Rogerio F."/>
            <person name="Boufleur T.R."/>
            <person name="Ciampi-Guillardi M."/>
            <person name="Sukno S.A."/>
            <person name="Thon M.R."/>
            <person name="Massola Junior N.S."/>
            <person name="Baroncelli R."/>
        </authorList>
    </citation>
    <scope>NUCLEOTIDE SEQUENCE</scope>
    <source>
        <strain evidence="2">LFN00145</strain>
    </source>
</reference>
<feature type="region of interest" description="Disordered" evidence="1">
    <location>
        <begin position="1"/>
        <end position="73"/>
    </location>
</feature>
<dbReference type="EMBL" id="WIGO01000073">
    <property type="protein sequence ID" value="KAF6832114.1"/>
    <property type="molecule type" value="Genomic_DNA"/>
</dbReference>
<accession>A0A8H6NG28</accession>
<feature type="compositionally biased region" description="Basic and acidic residues" evidence="1">
    <location>
        <begin position="25"/>
        <end position="37"/>
    </location>
</feature>
<evidence type="ECO:0000313" key="2">
    <source>
        <dbReference type="EMBL" id="KAF6832114.1"/>
    </source>
</evidence>
<gene>
    <name evidence="2" type="ORF">CPLU01_06360</name>
</gene>
<evidence type="ECO:0000313" key="3">
    <source>
        <dbReference type="Proteomes" id="UP000654918"/>
    </source>
</evidence>
<keyword evidence="3" id="KW-1185">Reference proteome</keyword>
<organism evidence="2 3">
    <name type="scientific">Colletotrichum plurivorum</name>
    <dbReference type="NCBI Taxonomy" id="2175906"/>
    <lineage>
        <taxon>Eukaryota</taxon>
        <taxon>Fungi</taxon>
        <taxon>Dikarya</taxon>
        <taxon>Ascomycota</taxon>
        <taxon>Pezizomycotina</taxon>
        <taxon>Sordariomycetes</taxon>
        <taxon>Hypocreomycetidae</taxon>
        <taxon>Glomerellales</taxon>
        <taxon>Glomerellaceae</taxon>
        <taxon>Colletotrichum</taxon>
        <taxon>Colletotrichum orchidearum species complex</taxon>
    </lineage>
</organism>
<evidence type="ECO:0000256" key="1">
    <source>
        <dbReference type="SAM" id="MobiDB-lite"/>
    </source>
</evidence>
<protein>
    <submittedName>
        <fullName evidence="2">Uncharacterized protein</fullName>
    </submittedName>
</protein>
<dbReference type="Proteomes" id="UP000654918">
    <property type="component" value="Unassembled WGS sequence"/>
</dbReference>
<name>A0A8H6NG28_9PEZI</name>
<comment type="caution">
    <text evidence="2">The sequence shown here is derived from an EMBL/GenBank/DDBJ whole genome shotgun (WGS) entry which is preliminary data.</text>
</comment>
<dbReference type="AlphaFoldDB" id="A0A8H6NG28"/>
<proteinExistence type="predicted"/>
<sequence>MRTDPPKAGRERKHTKGAGQAEDGLGEREVMQPRQQDEGQSGSAGPWRSRGAVGQDNEDEGESGKADDGMIGQIHGHPTLADAIVAIELLGAIRVTFGFRVPLVP</sequence>